<keyword evidence="2" id="KW-1185">Reference proteome</keyword>
<proteinExistence type="predicted"/>
<dbReference type="AlphaFoldDB" id="A0A6H5FZI5"/>
<sequence>MAQLARRIYTFQICLRARNVTGTNDFVTLDLITVVFGNLDNKRILLRRLCVWQVIGYLD</sequence>
<accession>A0A6H5FZI5</accession>
<evidence type="ECO:0000313" key="2">
    <source>
        <dbReference type="Proteomes" id="UP000479000"/>
    </source>
</evidence>
<organism evidence="1 2">
    <name type="scientific">Nesidiocoris tenuis</name>
    <dbReference type="NCBI Taxonomy" id="355587"/>
    <lineage>
        <taxon>Eukaryota</taxon>
        <taxon>Metazoa</taxon>
        <taxon>Ecdysozoa</taxon>
        <taxon>Arthropoda</taxon>
        <taxon>Hexapoda</taxon>
        <taxon>Insecta</taxon>
        <taxon>Pterygota</taxon>
        <taxon>Neoptera</taxon>
        <taxon>Paraneoptera</taxon>
        <taxon>Hemiptera</taxon>
        <taxon>Heteroptera</taxon>
        <taxon>Panheteroptera</taxon>
        <taxon>Cimicomorpha</taxon>
        <taxon>Miridae</taxon>
        <taxon>Dicyphina</taxon>
        <taxon>Nesidiocoris</taxon>
    </lineage>
</organism>
<feature type="non-terminal residue" evidence="1">
    <location>
        <position position="59"/>
    </location>
</feature>
<dbReference type="EMBL" id="CADCXU010002672">
    <property type="protein sequence ID" value="CAA9994831.1"/>
    <property type="molecule type" value="Genomic_DNA"/>
</dbReference>
<name>A0A6H5FZI5_9HEMI</name>
<evidence type="ECO:0000313" key="1">
    <source>
        <dbReference type="EMBL" id="CAA9994831.1"/>
    </source>
</evidence>
<dbReference type="Proteomes" id="UP000479000">
    <property type="component" value="Unassembled WGS sequence"/>
</dbReference>
<gene>
    <name evidence="1" type="ORF">NTEN_LOCUS1647</name>
</gene>
<reference evidence="1 2" key="1">
    <citation type="submission" date="2020-02" db="EMBL/GenBank/DDBJ databases">
        <authorList>
            <person name="Ferguson B K."/>
        </authorList>
    </citation>
    <scope>NUCLEOTIDE SEQUENCE [LARGE SCALE GENOMIC DNA]</scope>
</reference>
<protein>
    <submittedName>
        <fullName evidence="1">Uncharacterized protein</fullName>
    </submittedName>
</protein>